<dbReference type="OMA" id="WEEVMSE"/>
<dbReference type="PANTHER" id="PTHR43157:SF31">
    <property type="entry name" value="PHOSPHATIDYLINOSITOL-GLYCAN BIOSYNTHESIS CLASS F PROTEIN"/>
    <property type="match status" value="1"/>
</dbReference>
<evidence type="ECO:0000256" key="1">
    <source>
        <dbReference type="ARBA" id="ARBA00023002"/>
    </source>
</evidence>
<dbReference type="PANTHER" id="PTHR43157">
    <property type="entry name" value="PHOSPHATIDYLINOSITOL-GLYCAN BIOSYNTHESIS CLASS F PROTEIN-RELATED"/>
    <property type="match status" value="1"/>
</dbReference>
<dbReference type="SUPFAM" id="SSF51735">
    <property type="entry name" value="NAD(P)-binding Rossmann-fold domains"/>
    <property type="match status" value="1"/>
</dbReference>
<dbReference type="AlphaFoldDB" id="A0A1W2TC66"/>
<dbReference type="EMBL" id="DF977458">
    <property type="protein sequence ID" value="GAP85551.2"/>
    <property type="molecule type" value="Genomic_DNA"/>
</dbReference>
<dbReference type="InterPro" id="IPR036291">
    <property type="entry name" value="NAD(P)-bd_dom_sf"/>
</dbReference>
<keyword evidence="3" id="KW-1185">Reference proteome</keyword>
<name>A0A1W2TC66_ROSNE</name>
<dbReference type="Proteomes" id="UP000054516">
    <property type="component" value="Unassembled WGS sequence"/>
</dbReference>
<gene>
    <name evidence="2" type="ORF">SAMD00023353_1301930</name>
</gene>
<protein>
    <submittedName>
        <fullName evidence="2">Putative short-chain dehydrogenase reductase family</fullName>
    </submittedName>
</protein>
<keyword evidence="1" id="KW-0560">Oxidoreductase</keyword>
<dbReference type="STRING" id="77044.A0A1W2TC66"/>
<reference evidence="2" key="1">
    <citation type="submission" date="2016-03" db="EMBL/GenBank/DDBJ databases">
        <title>Draft genome sequence of Rosellinia necatrix.</title>
        <authorList>
            <person name="Kanematsu S."/>
        </authorList>
    </citation>
    <scope>NUCLEOTIDE SEQUENCE [LARGE SCALE GENOMIC DNA]</scope>
    <source>
        <strain evidence="2">W97</strain>
    </source>
</reference>
<accession>A0A1W2TC66</accession>
<proteinExistence type="predicted"/>
<dbReference type="GO" id="GO:0016491">
    <property type="term" value="F:oxidoreductase activity"/>
    <property type="evidence" value="ECO:0007669"/>
    <property type="project" value="UniProtKB-KW"/>
</dbReference>
<evidence type="ECO:0000313" key="3">
    <source>
        <dbReference type="Proteomes" id="UP000054516"/>
    </source>
</evidence>
<sequence>MRPPAAGFRCKQTDPSHAVVLNAGVSKQFFGLTPSTSHEETIQVNVLSTALLAILLLPIFKAQNLAQKSARLVIVSSDTASWARFKEKSSEPLLSALDKRENFTNVDRYATSKLLGQLFVAELAKRVPSSVAVISMPNPGWCYGTGLGHVPGGTWGDRIVSVPRRIFGRSPRIGARSLTDAAVRHGTGAHGQYLEDCEVQPLAPLIYTSEGERISRALWREIMAELSFANAQDIVDELGRR</sequence>
<organism evidence="2">
    <name type="scientific">Rosellinia necatrix</name>
    <name type="common">White root-rot fungus</name>
    <dbReference type="NCBI Taxonomy" id="77044"/>
    <lineage>
        <taxon>Eukaryota</taxon>
        <taxon>Fungi</taxon>
        <taxon>Dikarya</taxon>
        <taxon>Ascomycota</taxon>
        <taxon>Pezizomycotina</taxon>
        <taxon>Sordariomycetes</taxon>
        <taxon>Xylariomycetidae</taxon>
        <taxon>Xylariales</taxon>
        <taxon>Xylariaceae</taxon>
        <taxon>Rosellinia</taxon>
    </lineage>
</organism>
<dbReference type="OrthoDB" id="191139at2759"/>
<evidence type="ECO:0000313" key="2">
    <source>
        <dbReference type="EMBL" id="GAP85551.2"/>
    </source>
</evidence>
<dbReference type="Gene3D" id="3.40.50.720">
    <property type="entry name" value="NAD(P)-binding Rossmann-like Domain"/>
    <property type="match status" value="1"/>
</dbReference>